<gene>
    <name evidence="1" type="ORF">I79_010944</name>
</gene>
<sequence length="74" mass="8334">MAFTNFKSDSKLTPLSKMKVRAITIDLMGSSLKILPNPVVFHPFAQRKQTRKFMCIFGLFGPKYGKQMNPGPVT</sequence>
<organism evidence="1 2">
    <name type="scientific">Cricetulus griseus</name>
    <name type="common">Chinese hamster</name>
    <name type="synonym">Cricetulus barabensis griseus</name>
    <dbReference type="NCBI Taxonomy" id="10029"/>
    <lineage>
        <taxon>Eukaryota</taxon>
        <taxon>Metazoa</taxon>
        <taxon>Chordata</taxon>
        <taxon>Craniata</taxon>
        <taxon>Vertebrata</taxon>
        <taxon>Euteleostomi</taxon>
        <taxon>Mammalia</taxon>
        <taxon>Eutheria</taxon>
        <taxon>Euarchontoglires</taxon>
        <taxon>Glires</taxon>
        <taxon>Rodentia</taxon>
        <taxon>Myomorpha</taxon>
        <taxon>Muroidea</taxon>
        <taxon>Cricetidae</taxon>
        <taxon>Cricetinae</taxon>
        <taxon>Cricetulus</taxon>
    </lineage>
</organism>
<dbReference type="AlphaFoldDB" id="G3HJU2"/>
<proteinExistence type="predicted"/>
<name>G3HJU2_CRIGR</name>
<dbReference type="Proteomes" id="UP000001075">
    <property type="component" value="Unassembled WGS sequence"/>
</dbReference>
<protein>
    <submittedName>
        <fullName evidence="1">Uncharacterized protein</fullName>
    </submittedName>
</protein>
<dbReference type="EMBL" id="JH000438">
    <property type="protein sequence ID" value="EGW05983.1"/>
    <property type="molecule type" value="Genomic_DNA"/>
</dbReference>
<evidence type="ECO:0000313" key="1">
    <source>
        <dbReference type="EMBL" id="EGW05983.1"/>
    </source>
</evidence>
<accession>G3HJU2</accession>
<reference evidence="2" key="1">
    <citation type="journal article" date="2011" name="Nat. Biotechnol.">
        <title>The genomic sequence of the Chinese hamster ovary (CHO)-K1 cell line.</title>
        <authorList>
            <person name="Xu X."/>
            <person name="Nagarajan H."/>
            <person name="Lewis N.E."/>
            <person name="Pan S."/>
            <person name="Cai Z."/>
            <person name="Liu X."/>
            <person name="Chen W."/>
            <person name="Xie M."/>
            <person name="Wang W."/>
            <person name="Hammond S."/>
            <person name="Andersen M.R."/>
            <person name="Neff N."/>
            <person name="Passarelli B."/>
            <person name="Koh W."/>
            <person name="Fan H.C."/>
            <person name="Wang J."/>
            <person name="Gui Y."/>
            <person name="Lee K.H."/>
            <person name="Betenbaugh M.J."/>
            <person name="Quake S.R."/>
            <person name="Famili I."/>
            <person name="Palsson B.O."/>
            <person name="Wang J."/>
        </authorList>
    </citation>
    <scope>NUCLEOTIDE SEQUENCE [LARGE SCALE GENOMIC DNA]</scope>
    <source>
        <strain evidence="2">CHO K1 cell line</strain>
    </source>
</reference>
<dbReference type="InParanoid" id="G3HJU2"/>
<evidence type="ECO:0000313" key="2">
    <source>
        <dbReference type="Proteomes" id="UP000001075"/>
    </source>
</evidence>